<dbReference type="InterPro" id="IPR001810">
    <property type="entry name" value="F-box_dom"/>
</dbReference>
<dbReference type="PANTHER" id="PTHR24414:SF60">
    <property type="entry name" value="OS03G0415400 PROTEIN"/>
    <property type="match status" value="1"/>
</dbReference>
<dbReference type="SMART" id="SM00256">
    <property type="entry name" value="FBOX"/>
    <property type="match status" value="1"/>
</dbReference>
<evidence type="ECO:0000313" key="3">
    <source>
        <dbReference type="EMBL" id="CAA7406090.1"/>
    </source>
</evidence>
<evidence type="ECO:0000313" key="4">
    <source>
        <dbReference type="Proteomes" id="UP000663760"/>
    </source>
</evidence>
<proteinExistence type="predicted"/>
<dbReference type="Gene3D" id="1.20.1280.50">
    <property type="match status" value="1"/>
</dbReference>
<reference evidence="3" key="1">
    <citation type="submission" date="2020-02" db="EMBL/GenBank/DDBJ databases">
        <authorList>
            <person name="Scholz U."/>
            <person name="Mascher M."/>
            <person name="Fiebig A."/>
        </authorList>
    </citation>
    <scope>NUCLEOTIDE SEQUENCE</scope>
</reference>
<organism evidence="3 4">
    <name type="scientific">Spirodela intermedia</name>
    <name type="common">Intermediate duckweed</name>
    <dbReference type="NCBI Taxonomy" id="51605"/>
    <lineage>
        <taxon>Eukaryota</taxon>
        <taxon>Viridiplantae</taxon>
        <taxon>Streptophyta</taxon>
        <taxon>Embryophyta</taxon>
        <taxon>Tracheophyta</taxon>
        <taxon>Spermatophyta</taxon>
        <taxon>Magnoliopsida</taxon>
        <taxon>Liliopsida</taxon>
        <taxon>Araceae</taxon>
        <taxon>Lemnoideae</taxon>
        <taxon>Spirodela</taxon>
    </lineage>
</organism>
<dbReference type="SMART" id="SM00612">
    <property type="entry name" value="Kelch"/>
    <property type="match status" value="1"/>
</dbReference>
<feature type="domain" description="F-box" evidence="2">
    <location>
        <begin position="62"/>
        <end position="109"/>
    </location>
</feature>
<evidence type="ECO:0000259" key="2">
    <source>
        <dbReference type="PROSITE" id="PS50181"/>
    </source>
</evidence>
<feature type="region of interest" description="Disordered" evidence="1">
    <location>
        <begin position="21"/>
        <end position="64"/>
    </location>
</feature>
<sequence>MGESCTCRSSRSFSWLVKSCLPDPTAASPGPRRPTSQRWFTSRDDPQPPPPGERRRHKSLDEPSLSSLPDDLLLECLSRVPTSSLPSLSVVCRRFSILLDSPDFFLRRRSHGLLRRTFLALSISEAGLLVLSSSGDPPLAGATWTILPLPAGLSDGGSFSFSFCRFVPVGRSIFLLGRRSAICYDIWRGAAAPCAPTLFPRKKFAAAAIGGKIYVAGGSTQTSAVEEYDPATNAWKVVSEAPRRRYGCLGAAADGVFFVIGGLKVAGRGEARVDAYTYAGTMDLYDVQRRAWRRARAVPGGGCVVAACAAGDIVYALASHAVEVSFWRWEGGTAAKGGGGWARLPPPPVPPLARVARAGRFACIGFGASTVVLLVHISGGPSSAGAGDRRGASRSCDRERLLLVYDAVTGEWFPGAALPPALSRVACVCVDC</sequence>
<dbReference type="Proteomes" id="UP000663760">
    <property type="component" value="Chromosome 12"/>
</dbReference>
<dbReference type="PANTHER" id="PTHR24414">
    <property type="entry name" value="F-BOX/KELCH-REPEAT PROTEIN SKIP4"/>
    <property type="match status" value="1"/>
</dbReference>
<dbReference type="SUPFAM" id="SSF117281">
    <property type="entry name" value="Kelch motif"/>
    <property type="match status" value="1"/>
</dbReference>
<dbReference type="InterPro" id="IPR006652">
    <property type="entry name" value="Kelch_1"/>
</dbReference>
<dbReference type="AlphaFoldDB" id="A0A7I8L870"/>
<dbReference type="InterPro" id="IPR036047">
    <property type="entry name" value="F-box-like_dom_sf"/>
</dbReference>
<dbReference type="Pfam" id="PF00646">
    <property type="entry name" value="F-box"/>
    <property type="match status" value="1"/>
</dbReference>
<accession>A0A7I8L870</accession>
<dbReference type="Gene3D" id="2.120.10.80">
    <property type="entry name" value="Kelch-type beta propeller"/>
    <property type="match status" value="1"/>
</dbReference>
<gene>
    <name evidence="3" type="ORF">SI8410_12016768</name>
</gene>
<name>A0A7I8L870_SPIIN</name>
<dbReference type="InterPro" id="IPR015915">
    <property type="entry name" value="Kelch-typ_b-propeller"/>
</dbReference>
<dbReference type="PROSITE" id="PS50181">
    <property type="entry name" value="FBOX"/>
    <property type="match status" value="1"/>
</dbReference>
<protein>
    <recommendedName>
        <fullName evidence="2">F-box domain-containing protein</fullName>
    </recommendedName>
</protein>
<keyword evidence="4" id="KW-1185">Reference proteome</keyword>
<dbReference type="EMBL" id="LR746275">
    <property type="protein sequence ID" value="CAA7406090.1"/>
    <property type="molecule type" value="Genomic_DNA"/>
</dbReference>
<dbReference type="Pfam" id="PF01344">
    <property type="entry name" value="Kelch_1"/>
    <property type="match status" value="1"/>
</dbReference>
<dbReference type="SUPFAM" id="SSF81383">
    <property type="entry name" value="F-box domain"/>
    <property type="match status" value="1"/>
</dbReference>
<dbReference type="InterPro" id="IPR050354">
    <property type="entry name" value="F-box/kelch-repeat_ARATH"/>
</dbReference>
<evidence type="ECO:0000256" key="1">
    <source>
        <dbReference type="SAM" id="MobiDB-lite"/>
    </source>
</evidence>
<dbReference type="OrthoDB" id="45365at2759"/>